<accession>S3C014</accession>
<name>S3C014_OPHP1</name>
<gene>
    <name evidence="2" type="ORF">F503_03301</name>
</gene>
<sequence>MFSETHTSRSGLQTYAAHTRTRTGRVLQNRQLRIVEIPAGKPNDMTFCSSRLRPVPDRFRGKQVTPSTDVYLGKHADEASRPTNSVGPDPSRCYYDNSESFYTRASLPSSEDTAGTMWRTYPAKAYIPRDKTGKNASRSSLEESSLVDFVSLAHDNLTGLSSTVSAGARDTETRQLLSDMQLYELGILYDTPDDNAASPYQAAGLGSIPHAEPLYSVRHVTAKPRRGPHSRSAAIPAPLQV</sequence>
<dbReference type="AlphaFoldDB" id="S3C014"/>
<dbReference type="EMBL" id="KE148152">
    <property type="protein sequence ID" value="EPE06874.1"/>
    <property type="molecule type" value="Genomic_DNA"/>
</dbReference>
<keyword evidence="3" id="KW-1185">Reference proteome</keyword>
<feature type="region of interest" description="Disordered" evidence="1">
    <location>
        <begin position="222"/>
        <end position="241"/>
    </location>
</feature>
<evidence type="ECO:0000256" key="1">
    <source>
        <dbReference type="SAM" id="MobiDB-lite"/>
    </source>
</evidence>
<dbReference type="Proteomes" id="UP000016923">
    <property type="component" value="Unassembled WGS sequence"/>
</dbReference>
<dbReference type="VEuPathDB" id="FungiDB:F503_03301"/>
<organism evidence="2 3">
    <name type="scientific">Ophiostoma piceae (strain UAMH 11346)</name>
    <name type="common">Sap stain fungus</name>
    <dbReference type="NCBI Taxonomy" id="1262450"/>
    <lineage>
        <taxon>Eukaryota</taxon>
        <taxon>Fungi</taxon>
        <taxon>Dikarya</taxon>
        <taxon>Ascomycota</taxon>
        <taxon>Pezizomycotina</taxon>
        <taxon>Sordariomycetes</taxon>
        <taxon>Sordariomycetidae</taxon>
        <taxon>Ophiostomatales</taxon>
        <taxon>Ophiostomataceae</taxon>
        <taxon>Ophiostoma</taxon>
    </lineage>
</organism>
<feature type="region of interest" description="Disordered" evidence="1">
    <location>
        <begin position="1"/>
        <end position="22"/>
    </location>
</feature>
<proteinExistence type="predicted"/>
<evidence type="ECO:0000313" key="3">
    <source>
        <dbReference type="Proteomes" id="UP000016923"/>
    </source>
</evidence>
<evidence type="ECO:0000313" key="2">
    <source>
        <dbReference type="EMBL" id="EPE06874.1"/>
    </source>
</evidence>
<protein>
    <submittedName>
        <fullName evidence="2">Uncharacterized protein</fullName>
    </submittedName>
</protein>
<dbReference type="OrthoDB" id="5207704at2759"/>
<feature type="compositionally biased region" description="Polar residues" evidence="1">
    <location>
        <begin position="1"/>
        <end position="13"/>
    </location>
</feature>
<dbReference type="HOGENOM" id="CLU_1152070_0_0_1"/>
<reference evidence="2 3" key="1">
    <citation type="journal article" date="2013" name="BMC Genomics">
        <title>The genome and transcriptome of the pine saprophyte Ophiostoma piceae, and a comparison with the bark beetle-associated pine pathogen Grosmannia clavigera.</title>
        <authorList>
            <person name="Haridas S."/>
            <person name="Wang Y."/>
            <person name="Lim L."/>
            <person name="Massoumi Alamouti S."/>
            <person name="Jackman S."/>
            <person name="Docking R."/>
            <person name="Robertson G."/>
            <person name="Birol I."/>
            <person name="Bohlmann J."/>
            <person name="Breuil C."/>
        </authorList>
    </citation>
    <scope>NUCLEOTIDE SEQUENCE [LARGE SCALE GENOMIC DNA]</scope>
    <source>
        <strain evidence="2 3">UAMH 11346</strain>
    </source>
</reference>